<evidence type="ECO:0000313" key="1">
    <source>
        <dbReference type="EMBL" id="KAJ0977131.1"/>
    </source>
</evidence>
<accession>A0A9D5HHV9</accession>
<dbReference type="PANTHER" id="PTHR34204">
    <property type="entry name" value="RNA-BINDING ASCH DOMAIN PROTEIN"/>
    <property type="match status" value="1"/>
</dbReference>
<reference evidence="1" key="1">
    <citation type="submission" date="2021-03" db="EMBL/GenBank/DDBJ databases">
        <authorList>
            <person name="Li Z."/>
            <person name="Yang C."/>
        </authorList>
    </citation>
    <scope>NUCLEOTIDE SEQUENCE</scope>
    <source>
        <strain evidence="1">Dzin_1.0</strain>
        <tissue evidence="1">Leaf</tissue>
    </source>
</reference>
<dbReference type="EMBL" id="JAGGNH010000003">
    <property type="protein sequence ID" value="KAJ0977131.1"/>
    <property type="molecule type" value="Genomic_DNA"/>
</dbReference>
<dbReference type="Proteomes" id="UP001085076">
    <property type="component" value="Miscellaneous, Linkage group lg03"/>
</dbReference>
<comment type="caution">
    <text evidence="1">The sequence shown here is derived from an EMBL/GenBank/DDBJ whole genome shotgun (WGS) entry which is preliminary data.</text>
</comment>
<dbReference type="AlphaFoldDB" id="A0A9D5HHV9"/>
<gene>
    <name evidence="1" type="ORF">J5N97_012605</name>
</gene>
<keyword evidence="2" id="KW-1185">Reference proteome</keyword>
<reference evidence="1" key="2">
    <citation type="journal article" date="2022" name="Hortic Res">
        <title>The genome of Dioscorea zingiberensis sheds light on the biosynthesis, origin and evolution of the medicinally important diosgenin saponins.</title>
        <authorList>
            <person name="Li Y."/>
            <person name="Tan C."/>
            <person name="Li Z."/>
            <person name="Guo J."/>
            <person name="Li S."/>
            <person name="Chen X."/>
            <person name="Wang C."/>
            <person name="Dai X."/>
            <person name="Yang H."/>
            <person name="Song W."/>
            <person name="Hou L."/>
            <person name="Xu J."/>
            <person name="Tong Z."/>
            <person name="Xu A."/>
            <person name="Yuan X."/>
            <person name="Wang W."/>
            <person name="Yang Q."/>
            <person name="Chen L."/>
            <person name="Sun Z."/>
            <person name="Wang K."/>
            <person name="Pan B."/>
            <person name="Chen J."/>
            <person name="Bao Y."/>
            <person name="Liu F."/>
            <person name="Qi X."/>
            <person name="Gang D.R."/>
            <person name="Wen J."/>
            <person name="Li J."/>
        </authorList>
    </citation>
    <scope>NUCLEOTIDE SEQUENCE</scope>
    <source>
        <strain evidence="1">Dzin_1.0</strain>
    </source>
</reference>
<protein>
    <submittedName>
        <fullName evidence="1">Uncharacterized protein</fullName>
    </submittedName>
</protein>
<dbReference type="OrthoDB" id="112749at2759"/>
<name>A0A9D5HHV9_9LILI</name>
<organism evidence="1 2">
    <name type="scientific">Dioscorea zingiberensis</name>
    <dbReference type="NCBI Taxonomy" id="325984"/>
    <lineage>
        <taxon>Eukaryota</taxon>
        <taxon>Viridiplantae</taxon>
        <taxon>Streptophyta</taxon>
        <taxon>Embryophyta</taxon>
        <taxon>Tracheophyta</taxon>
        <taxon>Spermatophyta</taxon>
        <taxon>Magnoliopsida</taxon>
        <taxon>Liliopsida</taxon>
        <taxon>Dioscoreales</taxon>
        <taxon>Dioscoreaceae</taxon>
        <taxon>Dioscorea</taxon>
    </lineage>
</organism>
<evidence type="ECO:0000313" key="2">
    <source>
        <dbReference type="Proteomes" id="UP001085076"/>
    </source>
</evidence>
<sequence length="121" mass="13080">MANLLTGLGYDGLNFLLGMKHTSGTVPDALPPPRSALVSSAMKPYRPNAGGIGIPWGYGCWGVEKSSDGWWGSFSGSDSDKNRLASDVINRLLSNCSWMNVHLIKPYECVFEIRVPEGYGA</sequence>
<dbReference type="PANTHER" id="PTHR34204:SF2">
    <property type="entry name" value="RNA-BINDING ASCH DOMAIN PROTEIN"/>
    <property type="match status" value="1"/>
</dbReference>
<proteinExistence type="predicted"/>